<evidence type="ECO:0000256" key="1">
    <source>
        <dbReference type="ARBA" id="ARBA00006328"/>
    </source>
</evidence>
<keyword evidence="5" id="KW-1185">Reference proteome</keyword>
<dbReference type="SUPFAM" id="SSF51735">
    <property type="entry name" value="NAD(P)-binding Rossmann-fold domains"/>
    <property type="match status" value="1"/>
</dbReference>
<sequence length="291" mass="31090">MSEENNMAHTYAVIGATGATGGAVAGALVERGLRVRAIARNPQSPRAQELLQQGIEVAAADLGDEQALSDAFAGVAGVFAVTTPFEEGPDIEVAQGLHIIGAAAKARVPHLVYSSVSNADQHTGIPHFDSKAKIETALAASGVPHTIVGPTYFYDNLLGGIDELQSGRFSLPIPATTPLQQLSRRDLGRFVAIILHDPQRFTGLRIDVASDAPTPRQMTAALEHALGYPIELITYNPSQIASADMRAMFSFLSAQGYSADIADLHQRYPEVGWQTFNNWVDEHLTAPAGRR</sequence>
<evidence type="ECO:0000313" key="4">
    <source>
        <dbReference type="EMBL" id="BBX83176.1"/>
    </source>
</evidence>
<dbReference type="EMBL" id="AP022577">
    <property type="protein sequence ID" value="BBX83176.1"/>
    <property type="molecule type" value="Genomic_DNA"/>
</dbReference>
<proteinExistence type="inferred from homology"/>
<evidence type="ECO:0000259" key="3">
    <source>
        <dbReference type="Pfam" id="PF05368"/>
    </source>
</evidence>
<dbReference type="Gene3D" id="3.40.50.720">
    <property type="entry name" value="NAD(P)-binding Rossmann-like Domain"/>
    <property type="match status" value="1"/>
</dbReference>
<name>A0ABN5YN06_9MYCO</name>
<reference evidence="4 5" key="1">
    <citation type="journal article" date="2019" name="Emerg. Microbes Infect.">
        <title>Comprehensive subspecies identification of 175 nontuberculous mycobacteria species based on 7547 genomic profiles.</title>
        <authorList>
            <person name="Matsumoto Y."/>
            <person name="Kinjo T."/>
            <person name="Motooka D."/>
            <person name="Nabeya D."/>
            <person name="Jung N."/>
            <person name="Uechi K."/>
            <person name="Horii T."/>
            <person name="Iida T."/>
            <person name="Fujita J."/>
            <person name="Nakamura S."/>
        </authorList>
    </citation>
    <scope>NUCLEOTIDE SEQUENCE [LARGE SCALE GENOMIC DNA]</scope>
    <source>
        <strain evidence="4 5">JCM 15296</strain>
    </source>
</reference>
<dbReference type="PANTHER" id="PTHR42748">
    <property type="entry name" value="NITROGEN METABOLITE REPRESSION PROTEIN NMRA FAMILY MEMBER"/>
    <property type="match status" value="1"/>
</dbReference>
<dbReference type="InterPro" id="IPR051164">
    <property type="entry name" value="NmrA-like_oxidored"/>
</dbReference>
<dbReference type="InterPro" id="IPR008030">
    <property type="entry name" value="NmrA-like"/>
</dbReference>
<evidence type="ECO:0000256" key="2">
    <source>
        <dbReference type="ARBA" id="ARBA00022857"/>
    </source>
</evidence>
<dbReference type="Pfam" id="PF05368">
    <property type="entry name" value="NmrA"/>
    <property type="match status" value="1"/>
</dbReference>
<evidence type="ECO:0000313" key="5">
    <source>
        <dbReference type="Proteomes" id="UP000465609"/>
    </source>
</evidence>
<protein>
    <recommendedName>
        <fullName evidence="3">NmrA-like domain-containing protein</fullName>
    </recommendedName>
</protein>
<dbReference type="Gene3D" id="3.90.25.10">
    <property type="entry name" value="UDP-galactose 4-epimerase, domain 1"/>
    <property type="match status" value="1"/>
</dbReference>
<dbReference type="InterPro" id="IPR036291">
    <property type="entry name" value="NAD(P)-bd_dom_sf"/>
</dbReference>
<comment type="similarity">
    <text evidence="1">Belongs to the NmrA-type oxidoreductase family.</text>
</comment>
<dbReference type="PANTHER" id="PTHR42748:SF7">
    <property type="entry name" value="NMRA LIKE REDOX SENSOR 1-RELATED"/>
    <property type="match status" value="1"/>
</dbReference>
<dbReference type="Proteomes" id="UP000465609">
    <property type="component" value="Chromosome"/>
</dbReference>
<dbReference type="CDD" id="cd05251">
    <property type="entry name" value="NmrA_like_SDR_a"/>
    <property type="match status" value="1"/>
</dbReference>
<feature type="domain" description="NmrA-like" evidence="3">
    <location>
        <begin position="10"/>
        <end position="240"/>
    </location>
</feature>
<organism evidence="4 5">
    <name type="scientific">Mycolicibacterium aubagnense</name>
    <dbReference type="NCBI Taxonomy" id="319707"/>
    <lineage>
        <taxon>Bacteria</taxon>
        <taxon>Bacillati</taxon>
        <taxon>Actinomycetota</taxon>
        <taxon>Actinomycetes</taxon>
        <taxon>Mycobacteriales</taxon>
        <taxon>Mycobacteriaceae</taxon>
        <taxon>Mycolicibacterium</taxon>
    </lineage>
</organism>
<accession>A0ABN5YN06</accession>
<keyword evidence="2" id="KW-0521">NADP</keyword>
<gene>
    <name evidence="4" type="ORF">MAUB_10490</name>
</gene>